<organism evidence="2 3">
    <name type="scientific">Leucosporidium creatinivorum</name>
    <dbReference type="NCBI Taxonomy" id="106004"/>
    <lineage>
        <taxon>Eukaryota</taxon>
        <taxon>Fungi</taxon>
        <taxon>Dikarya</taxon>
        <taxon>Basidiomycota</taxon>
        <taxon>Pucciniomycotina</taxon>
        <taxon>Microbotryomycetes</taxon>
        <taxon>Leucosporidiales</taxon>
        <taxon>Leucosporidium</taxon>
    </lineage>
</organism>
<feature type="compositionally biased region" description="Basic and acidic residues" evidence="1">
    <location>
        <begin position="1"/>
        <end position="10"/>
    </location>
</feature>
<reference evidence="2 3" key="1">
    <citation type="submission" date="2016-07" db="EMBL/GenBank/DDBJ databases">
        <title>Pervasive Adenine N6-methylation of Active Genes in Fungi.</title>
        <authorList>
            <consortium name="DOE Joint Genome Institute"/>
            <person name="Mondo S.J."/>
            <person name="Dannebaum R.O."/>
            <person name="Kuo R.C."/>
            <person name="Labutti K."/>
            <person name="Haridas S."/>
            <person name="Kuo A."/>
            <person name="Salamov A."/>
            <person name="Ahrendt S.R."/>
            <person name="Lipzen A."/>
            <person name="Sullivan W."/>
            <person name="Andreopoulos W.B."/>
            <person name="Clum A."/>
            <person name="Lindquist E."/>
            <person name="Daum C."/>
            <person name="Ramamoorthy G.K."/>
            <person name="Gryganskyi A."/>
            <person name="Culley D."/>
            <person name="Magnuson J.K."/>
            <person name="James T.Y."/>
            <person name="O'Malley M.A."/>
            <person name="Stajich J.E."/>
            <person name="Spatafora J.W."/>
            <person name="Visel A."/>
            <person name="Grigoriev I.V."/>
        </authorList>
    </citation>
    <scope>NUCLEOTIDE SEQUENCE [LARGE SCALE GENOMIC DNA]</scope>
    <source>
        <strain evidence="2 3">62-1032</strain>
    </source>
</reference>
<keyword evidence="3" id="KW-1185">Reference proteome</keyword>
<accession>A0A1Y2EUD5</accession>
<feature type="region of interest" description="Disordered" evidence="1">
    <location>
        <begin position="1"/>
        <end position="111"/>
    </location>
</feature>
<protein>
    <submittedName>
        <fullName evidence="2">Uncharacterized protein</fullName>
    </submittedName>
</protein>
<dbReference type="AlphaFoldDB" id="A0A1Y2EUD5"/>
<evidence type="ECO:0000256" key="1">
    <source>
        <dbReference type="SAM" id="MobiDB-lite"/>
    </source>
</evidence>
<comment type="caution">
    <text evidence="2">The sequence shown here is derived from an EMBL/GenBank/DDBJ whole genome shotgun (WGS) entry which is preliminary data.</text>
</comment>
<dbReference type="InParanoid" id="A0A1Y2EUD5"/>
<evidence type="ECO:0000313" key="3">
    <source>
        <dbReference type="Proteomes" id="UP000193467"/>
    </source>
</evidence>
<gene>
    <name evidence="2" type="ORF">BCR35DRAFT_314760</name>
</gene>
<name>A0A1Y2EUD5_9BASI</name>
<evidence type="ECO:0000313" key="2">
    <source>
        <dbReference type="EMBL" id="ORY74776.1"/>
    </source>
</evidence>
<dbReference type="Proteomes" id="UP000193467">
    <property type="component" value="Unassembled WGS sequence"/>
</dbReference>
<proteinExistence type="predicted"/>
<sequence length="237" mass="25630">MTHAHSRDCDMEPVATSNTTTPLALGLPGVTNTASHLPDPRLAVAPEPSRGSHGQAAAVSVEESVPPPPYTRIVRRRRQVSPSSSSSSSSDEPSVVITTTRGRRPPGTPYIPPSRKLLILRRLLNEFFEGISDSLRNGGRGSAPGWAIFEGAQLLIDSTNDLIASGSTSLTRSLADIMRDLREAHRNHGYGRFFRSLPLLEESSSSSVPFPPPLLIHQYPLSVPFSFPSLPPRPRAT</sequence>
<feature type="compositionally biased region" description="Low complexity" evidence="1">
    <location>
        <begin position="80"/>
        <end position="100"/>
    </location>
</feature>
<dbReference type="EMBL" id="MCGR01000040">
    <property type="protein sequence ID" value="ORY74776.1"/>
    <property type="molecule type" value="Genomic_DNA"/>
</dbReference>